<sequence>MMLAPLYKPWDLLAPMRHTPPFAPSLARSFAHPLTYSLAHAVTQRVRQIALRK</sequence>
<comment type="caution">
    <text evidence="1">The sequence shown here is derived from an EMBL/GenBank/DDBJ whole genome shotgun (WGS) entry which is preliminary data.</text>
</comment>
<dbReference type="AlphaFoldDB" id="A0A9N8MQI0"/>
<protein>
    <submittedName>
        <fullName evidence="1">Uncharacterized protein</fullName>
    </submittedName>
</protein>
<gene>
    <name evidence="1" type="ORF">R70211_02452</name>
</gene>
<organism evidence="1 2">
    <name type="scientific">Paraburkholderia domus</name>
    <dbReference type="NCBI Taxonomy" id="2793075"/>
    <lineage>
        <taxon>Bacteria</taxon>
        <taxon>Pseudomonadati</taxon>
        <taxon>Pseudomonadota</taxon>
        <taxon>Betaproteobacteria</taxon>
        <taxon>Burkholderiales</taxon>
        <taxon>Burkholderiaceae</taxon>
        <taxon>Paraburkholderia</taxon>
    </lineage>
</organism>
<proteinExistence type="predicted"/>
<dbReference type="Proteomes" id="UP000675121">
    <property type="component" value="Unassembled WGS sequence"/>
</dbReference>
<keyword evidence="2" id="KW-1185">Reference proteome</keyword>
<evidence type="ECO:0000313" key="2">
    <source>
        <dbReference type="Proteomes" id="UP000675121"/>
    </source>
</evidence>
<accession>A0A9N8MQI0</accession>
<dbReference type="EMBL" id="CAJNAS010000006">
    <property type="protein sequence ID" value="CAE6886695.1"/>
    <property type="molecule type" value="Genomic_DNA"/>
</dbReference>
<name>A0A9N8MQI0_9BURK</name>
<evidence type="ECO:0000313" key="1">
    <source>
        <dbReference type="EMBL" id="CAE6886695.1"/>
    </source>
</evidence>
<reference evidence="1" key="1">
    <citation type="submission" date="2021-02" db="EMBL/GenBank/DDBJ databases">
        <authorList>
            <person name="Vanwijnsberghe S."/>
        </authorList>
    </citation>
    <scope>NUCLEOTIDE SEQUENCE</scope>
    <source>
        <strain evidence="1">R-70211</strain>
    </source>
</reference>